<name>A0A6A4SFI8_SCOMX</name>
<dbReference type="Pfam" id="PF00168">
    <property type="entry name" value="C2"/>
    <property type="match status" value="1"/>
</dbReference>
<protein>
    <recommendedName>
        <fullName evidence="2">C2 domain-containing protein</fullName>
    </recommendedName>
</protein>
<organism evidence="3 4">
    <name type="scientific">Scophthalmus maximus</name>
    <name type="common">Turbot</name>
    <name type="synonym">Psetta maxima</name>
    <dbReference type="NCBI Taxonomy" id="52904"/>
    <lineage>
        <taxon>Eukaryota</taxon>
        <taxon>Metazoa</taxon>
        <taxon>Chordata</taxon>
        <taxon>Craniata</taxon>
        <taxon>Vertebrata</taxon>
        <taxon>Euteleostomi</taxon>
        <taxon>Actinopterygii</taxon>
        <taxon>Neopterygii</taxon>
        <taxon>Teleostei</taxon>
        <taxon>Neoteleostei</taxon>
        <taxon>Acanthomorphata</taxon>
        <taxon>Carangaria</taxon>
        <taxon>Pleuronectiformes</taxon>
        <taxon>Pleuronectoidei</taxon>
        <taxon>Scophthalmidae</taxon>
        <taxon>Scophthalmus</taxon>
    </lineage>
</organism>
<reference evidence="3 4" key="1">
    <citation type="submission" date="2019-06" db="EMBL/GenBank/DDBJ databases">
        <title>Draft genomes of female and male turbot (Scophthalmus maximus).</title>
        <authorList>
            <person name="Xu H."/>
            <person name="Xu X.-W."/>
            <person name="Shao C."/>
            <person name="Chen S."/>
        </authorList>
    </citation>
    <scope>NUCLEOTIDE SEQUENCE [LARGE SCALE GENOMIC DNA]</scope>
    <source>
        <strain evidence="3">Ysfricsl-2016a</strain>
        <tissue evidence="3">Blood</tissue>
    </source>
</reference>
<accession>A0A6A4SFI8</accession>
<sequence>MQSYVLVLKICHREICHTHSGPPSVSDTLRPQVKKIGFVWTQIVFHENNTSLSHNLHNNILTPDKIPEFCLPPRLCRRSPRLEADTTPPRQHRENQRAKSSTSSNTTHVKMKDAKTRTGDASLAWEATKKPLPFSAEGYGLAGMYESPNTRRKESLFHSKFPVYILDRSIPTAAPRLAKETNLSTKMLSEFFPKFSCRSLSGTGSRESETPSSSDSSPLSSPYSARSSFYIPSGSGRLTGATSYPLLSDNSEERRKLKRGLLSLQTSPSSPPSSVGNALTLAPPVLFPLDVLQCQERLQREHVLPLQGSGKVRLSAESRTFSTNTFPSLSTVRVRVVSVEGLRHDTNRQTLNCAVNLCLTPGKQQQQKSATIRNCSNPVFNEDFFFTELSQEDLLELQLRLKVVDKAAAGTLRRGTVMGVITKPLSQLLPLNNWVQE</sequence>
<feature type="domain" description="C2" evidence="2">
    <location>
        <begin position="308"/>
        <end position="437"/>
    </location>
</feature>
<dbReference type="EMBL" id="VEVO01000012">
    <property type="protein sequence ID" value="KAF0033916.1"/>
    <property type="molecule type" value="Genomic_DNA"/>
</dbReference>
<feature type="region of interest" description="Disordered" evidence="1">
    <location>
        <begin position="199"/>
        <end position="223"/>
    </location>
</feature>
<dbReference type="Gene3D" id="2.60.40.150">
    <property type="entry name" value="C2 domain"/>
    <property type="match status" value="1"/>
</dbReference>
<dbReference type="AlphaFoldDB" id="A0A6A4SFI8"/>
<dbReference type="SMART" id="SM00239">
    <property type="entry name" value="C2"/>
    <property type="match status" value="1"/>
</dbReference>
<feature type="compositionally biased region" description="Low complexity" evidence="1">
    <location>
        <begin position="201"/>
        <end position="223"/>
    </location>
</feature>
<gene>
    <name evidence="3" type="ORF">F2P81_013982</name>
</gene>
<dbReference type="PANTHER" id="PTHR46291">
    <property type="entry name" value="C2 DOMAIN-CONTAINING PROTEIN"/>
    <property type="match status" value="1"/>
</dbReference>
<dbReference type="InterPro" id="IPR043549">
    <property type="entry name" value="C2C4C/C2C4D"/>
</dbReference>
<feature type="compositionally biased region" description="Polar residues" evidence="1">
    <location>
        <begin position="98"/>
        <end position="108"/>
    </location>
</feature>
<dbReference type="PANTHER" id="PTHR46291:SF9">
    <property type="entry name" value="C2 CALCIUM-DEPENDENT DOMAIN-CONTAINING PROTEIN 4C-LIKE"/>
    <property type="match status" value="1"/>
</dbReference>
<dbReference type="InterPro" id="IPR035892">
    <property type="entry name" value="C2_domain_sf"/>
</dbReference>
<dbReference type="InterPro" id="IPR000008">
    <property type="entry name" value="C2_dom"/>
</dbReference>
<evidence type="ECO:0000259" key="2">
    <source>
        <dbReference type="PROSITE" id="PS50004"/>
    </source>
</evidence>
<proteinExistence type="predicted"/>
<feature type="region of interest" description="Disordered" evidence="1">
    <location>
        <begin position="80"/>
        <end position="118"/>
    </location>
</feature>
<comment type="caution">
    <text evidence="3">The sequence shown here is derived from an EMBL/GenBank/DDBJ whole genome shotgun (WGS) entry which is preliminary data.</text>
</comment>
<evidence type="ECO:0000313" key="4">
    <source>
        <dbReference type="Proteomes" id="UP000438429"/>
    </source>
</evidence>
<evidence type="ECO:0000313" key="3">
    <source>
        <dbReference type="EMBL" id="KAF0033916.1"/>
    </source>
</evidence>
<evidence type="ECO:0000256" key="1">
    <source>
        <dbReference type="SAM" id="MobiDB-lite"/>
    </source>
</evidence>
<dbReference type="SUPFAM" id="SSF49562">
    <property type="entry name" value="C2 domain (Calcium/lipid-binding domain, CaLB)"/>
    <property type="match status" value="1"/>
</dbReference>
<dbReference type="PROSITE" id="PS50004">
    <property type="entry name" value="C2"/>
    <property type="match status" value="1"/>
</dbReference>
<dbReference type="Proteomes" id="UP000438429">
    <property type="component" value="Unassembled WGS sequence"/>
</dbReference>